<dbReference type="EMBL" id="JALLPJ020000213">
    <property type="protein sequence ID" value="KAL3798518.1"/>
    <property type="molecule type" value="Genomic_DNA"/>
</dbReference>
<sequence length="582" mass="64415">MGHNTITRAAFITATAVSALTYFPPSASLANRRSPFWWRTRCPSSMLMSLATNDVQRKNDGPKRIVLVGGGHAHVQVIKAINARTRPENVHVTLIDIQSNASYSGMVPGCVANLYTFDQVQIDLEALAQWAGTEFICGKVVGMTLPLADELSSSSQKLIQVEVTNGHKEAVTTIDIPFDVVSIDIGSTTRDFETVPGASAHCISTRPISDLIRKIELEEIKLKERLSKNRALDHIEVVVVGGGAAGIELSLAMRARLGHLLAEYANNSDDSTTHQLSITLLDSNAVLMPGESIACQTALAKNMHKYDIEVKHNVVVGRVDSTHVHVKSEGDIIGKVPYTYCIWATGAQAHELSWRLNEQFDLAISNGRGWILVNEYLQSVSHSYIFAAGDCCEMSGEKRIPKAGVYAVRSGPILIQNLMQQLLNCTTNMVQYEPQDDFLKLLMCGDGTALGFRFGVPLVSLLIILFFAPKSLIRYNNSLLQYGMWVWQLKNHIDLMFMDLFNVNKLVMAANKEGNQSQGKYDTSQYDGYEERHAKLNAAEAAALLVRTDDEVNYQAAWDVLRDMIASDDYKNEVLSFITQRL</sequence>
<reference evidence="7 8" key="1">
    <citation type="submission" date="2024-10" db="EMBL/GenBank/DDBJ databases">
        <title>Updated reference genomes for cyclostephanoid diatoms.</title>
        <authorList>
            <person name="Roberts W.R."/>
            <person name="Alverson A.J."/>
        </authorList>
    </citation>
    <scope>NUCLEOTIDE SEQUENCE [LARGE SCALE GENOMIC DNA]</scope>
    <source>
        <strain evidence="7 8">AJA010-31</strain>
    </source>
</reference>
<keyword evidence="5" id="KW-1133">Transmembrane helix</keyword>
<evidence type="ECO:0000256" key="4">
    <source>
        <dbReference type="ARBA" id="ARBA00023002"/>
    </source>
</evidence>
<dbReference type="InterPro" id="IPR036188">
    <property type="entry name" value="FAD/NAD-bd_sf"/>
</dbReference>
<feature type="transmembrane region" description="Helical" evidence="5">
    <location>
        <begin position="450"/>
        <end position="468"/>
    </location>
</feature>
<evidence type="ECO:0000256" key="1">
    <source>
        <dbReference type="ARBA" id="ARBA00001974"/>
    </source>
</evidence>
<dbReference type="AlphaFoldDB" id="A0ABD3QDP7"/>
<keyword evidence="4" id="KW-0560">Oxidoreductase</keyword>
<dbReference type="Proteomes" id="UP001530400">
    <property type="component" value="Unassembled WGS sequence"/>
</dbReference>
<dbReference type="PANTHER" id="PTHR42913:SF9">
    <property type="entry name" value="SLR1591 PROTEIN"/>
    <property type="match status" value="1"/>
</dbReference>
<organism evidence="7 8">
    <name type="scientific">Cyclotella atomus</name>
    <dbReference type="NCBI Taxonomy" id="382360"/>
    <lineage>
        <taxon>Eukaryota</taxon>
        <taxon>Sar</taxon>
        <taxon>Stramenopiles</taxon>
        <taxon>Ochrophyta</taxon>
        <taxon>Bacillariophyta</taxon>
        <taxon>Coscinodiscophyceae</taxon>
        <taxon>Thalassiosirophycidae</taxon>
        <taxon>Stephanodiscales</taxon>
        <taxon>Stephanodiscaceae</taxon>
        <taxon>Cyclotella</taxon>
    </lineage>
</organism>
<dbReference type="Pfam" id="PF07992">
    <property type="entry name" value="Pyr_redox_2"/>
    <property type="match status" value="1"/>
</dbReference>
<dbReference type="InterPro" id="IPR051169">
    <property type="entry name" value="NADH-Q_oxidoreductase"/>
</dbReference>
<comment type="caution">
    <text evidence="7">The sequence shown here is derived from an EMBL/GenBank/DDBJ whole genome shotgun (WGS) entry which is preliminary data.</text>
</comment>
<protein>
    <recommendedName>
        <fullName evidence="6">FAD/NAD(P)-binding domain-containing protein</fullName>
    </recommendedName>
</protein>
<evidence type="ECO:0000256" key="5">
    <source>
        <dbReference type="SAM" id="Phobius"/>
    </source>
</evidence>
<feature type="domain" description="FAD/NAD(P)-binding" evidence="6">
    <location>
        <begin position="64"/>
        <end position="411"/>
    </location>
</feature>
<keyword evidence="2" id="KW-0285">Flavoprotein</keyword>
<keyword evidence="8" id="KW-1185">Reference proteome</keyword>
<gene>
    <name evidence="7" type="ORF">ACHAWO_001462</name>
</gene>
<evidence type="ECO:0000313" key="8">
    <source>
        <dbReference type="Proteomes" id="UP001530400"/>
    </source>
</evidence>
<dbReference type="SUPFAM" id="SSF51905">
    <property type="entry name" value="FAD/NAD(P)-binding domain"/>
    <property type="match status" value="2"/>
</dbReference>
<keyword evidence="3" id="KW-0274">FAD</keyword>
<name>A0ABD3QDP7_9STRA</name>
<keyword evidence="5" id="KW-0812">Transmembrane</keyword>
<evidence type="ECO:0000256" key="2">
    <source>
        <dbReference type="ARBA" id="ARBA00022630"/>
    </source>
</evidence>
<dbReference type="Gene3D" id="3.50.50.100">
    <property type="match status" value="1"/>
</dbReference>
<evidence type="ECO:0000259" key="6">
    <source>
        <dbReference type="Pfam" id="PF07992"/>
    </source>
</evidence>
<comment type="cofactor">
    <cofactor evidence="1">
        <name>FAD</name>
        <dbReference type="ChEBI" id="CHEBI:57692"/>
    </cofactor>
</comment>
<dbReference type="PANTHER" id="PTHR42913">
    <property type="entry name" value="APOPTOSIS-INDUCING FACTOR 1"/>
    <property type="match status" value="1"/>
</dbReference>
<dbReference type="InterPro" id="IPR023753">
    <property type="entry name" value="FAD/NAD-binding_dom"/>
</dbReference>
<proteinExistence type="predicted"/>
<dbReference type="GO" id="GO:0016491">
    <property type="term" value="F:oxidoreductase activity"/>
    <property type="evidence" value="ECO:0007669"/>
    <property type="project" value="UniProtKB-KW"/>
</dbReference>
<evidence type="ECO:0000256" key="3">
    <source>
        <dbReference type="ARBA" id="ARBA00022827"/>
    </source>
</evidence>
<accession>A0ABD3QDP7</accession>
<evidence type="ECO:0000313" key="7">
    <source>
        <dbReference type="EMBL" id="KAL3798518.1"/>
    </source>
</evidence>
<keyword evidence="5" id="KW-0472">Membrane</keyword>